<comment type="catalytic activity">
    <reaction evidence="1">
        <text>ATP + protein L-histidine = ADP + protein N-phospho-L-histidine.</text>
        <dbReference type="EC" id="2.7.13.3"/>
    </reaction>
</comment>
<dbReference type="InterPro" id="IPR036097">
    <property type="entry name" value="HisK_dim/P_sf"/>
</dbReference>
<dbReference type="PROSITE" id="PS50109">
    <property type="entry name" value="HIS_KIN"/>
    <property type="match status" value="1"/>
</dbReference>
<dbReference type="AlphaFoldDB" id="A0A6N3I211"/>
<name>A0A6N3I211_9FIRM</name>
<feature type="domain" description="Histidine kinase" evidence="9">
    <location>
        <begin position="130"/>
        <end position="343"/>
    </location>
</feature>
<feature type="transmembrane region" description="Helical" evidence="8">
    <location>
        <begin position="12"/>
        <end position="32"/>
    </location>
</feature>
<dbReference type="EC" id="2.7.13.3" evidence="3"/>
<feature type="transmembrane region" description="Helical" evidence="8">
    <location>
        <begin position="38"/>
        <end position="61"/>
    </location>
</feature>
<keyword evidence="8" id="KW-0812">Transmembrane</keyword>
<evidence type="ECO:0000259" key="9">
    <source>
        <dbReference type="PROSITE" id="PS50109"/>
    </source>
</evidence>
<dbReference type="Pfam" id="PF02518">
    <property type="entry name" value="HATPase_c"/>
    <property type="match status" value="1"/>
</dbReference>
<dbReference type="PRINTS" id="PR00344">
    <property type="entry name" value="BCTRLSENSOR"/>
</dbReference>
<keyword evidence="8" id="KW-1133">Transmembrane helix</keyword>
<dbReference type="InterPro" id="IPR005467">
    <property type="entry name" value="His_kinase_dom"/>
</dbReference>
<dbReference type="Gene3D" id="3.30.565.10">
    <property type="entry name" value="Histidine kinase-like ATPase, C-terminal domain"/>
    <property type="match status" value="1"/>
</dbReference>
<dbReference type="GO" id="GO:0000155">
    <property type="term" value="F:phosphorelay sensor kinase activity"/>
    <property type="evidence" value="ECO:0007669"/>
    <property type="project" value="InterPro"/>
</dbReference>
<dbReference type="PANTHER" id="PTHR45453:SF1">
    <property type="entry name" value="PHOSPHATE REGULON SENSOR PROTEIN PHOR"/>
    <property type="match status" value="1"/>
</dbReference>
<keyword evidence="5 10" id="KW-0808">Transferase</keyword>
<evidence type="ECO:0000256" key="3">
    <source>
        <dbReference type="ARBA" id="ARBA00012438"/>
    </source>
</evidence>
<organism evidence="10">
    <name type="scientific">Hungatella hathewayi</name>
    <dbReference type="NCBI Taxonomy" id="154046"/>
    <lineage>
        <taxon>Bacteria</taxon>
        <taxon>Bacillati</taxon>
        <taxon>Bacillota</taxon>
        <taxon>Clostridia</taxon>
        <taxon>Lachnospirales</taxon>
        <taxon>Lachnospiraceae</taxon>
        <taxon>Hungatella</taxon>
    </lineage>
</organism>
<sequence length="343" mass="38327">MTFQKPSVNQICAGAGAVLLLLSASFIAVLYRLTENMAAVWCTLVFLLLVLSCAAFLIAALRGKLIVFSNRLCALLDAMTAGDVELPELAEEESLFYKINHRLIRLYEMMGENRRFIAKERAELQELISDIAHQVKMPIANLKMVNATLLEEPVPEEKQREFLQAVGGELDKLDFLMQAMIKTSRLETGVISLEKKEQPIYDTLAVALGGILLGAEKKQIHVHVGCKENLFVFHDRKWTSEALFNLLDNAVKYTPAGGRIRVSVEDREMYLKIDIADTGIGIAEQNQGAIFKRFYREETVRDVEGIGIGLYLAREIITMQGGYILVSSSLGHGATFSVFLPRR</sequence>
<dbReference type="CDD" id="cd00075">
    <property type="entry name" value="HATPase"/>
    <property type="match status" value="1"/>
</dbReference>
<evidence type="ECO:0000256" key="8">
    <source>
        <dbReference type="SAM" id="Phobius"/>
    </source>
</evidence>
<dbReference type="RefSeq" id="WP_156834441.1">
    <property type="nucleotide sequence ID" value="NZ_CACRUH010000090.1"/>
</dbReference>
<dbReference type="InterPro" id="IPR004358">
    <property type="entry name" value="Sig_transdc_His_kin-like_C"/>
</dbReference>
<evidence type="ECO:0000256" key="2">
    <source>
        <dbReference type="ARBA" id="ARBA00004370"/>
    </source>
</evidence>
<gene>
    <name evidence="10" type="primary">phoR_13</name>
    <name evidence="10" type="ORF">CHLFYP18_04098</name>
</gene>
<evidence type="ECO:0000256" key="1">
    <source>
        <dbReference type="ARBA" id="ARBA00000085"/>
    </source>
</evidence>
<dbReference type="SMART" id="SM00388">
    <property type="entry name" value="HisKA"/>
    <property type="match status" value="1"/>
</dbReference>
<dbReference type="SUPFAM" id="SSF47384">
    <property type="entry name" value="Homodimeric domain of signal transducing histidine kinase"/>
    <property type="match status" value="1"/>
</dbReference>
<keyword evidence="6" id="KW-0418">Kinase</keyword>
<evidence type="ECO:0000256" key="6">
    <source>
        <dbReference type="ARBA" id="ARBA00022777"/>
    </source>
</evidence>
<dbReference type="InterPro" id="IPR003594">
    <property type="entry name" value="HATPase_dom"/>
</dbReference>
<keyword evidence="4" id="KW-0597">Phosphoprotein</keyword>
<keyword evidence="7" id="KW-0902">Two-component regulatory system</keyword>
<dbReference type="Gene3D" id="1.10.287.130">
    <property type="match status" value="1"/>
</dbReference>
<dbReference type="EMBL" id="CACRUH010000090">
    <property type="protein sequence ID" value="VYU83324.1"/>
    <property type="molecule type" value="Genomic_DNA"/>
</dbReference>
<dbReference type="SUPFAM" id="SSF55874">
    <property type="entry name" value="ATPase domain of HSP90 chaperone/DNA topoisomerase II/histidine kinase"/>
    <property type="match status" value="1"/>
</dbReference>
<dbReference type="InterPro" id="IPR036890">
    <property type="entry name" value="HATPase_C_sf"/>
</dbReference>
<dbReference type="GO" id="GO:0016036">
    <property type="term" value="P:cellular response to phosphate starvation"/>
    <property type="evidence" value="ECO:0007669"/>
    <property type="project" value="TreeGrafter"/>
</dbReference>
<evidence type="ECO:0000256" key="5">
    <source>
        <dbReference type="ARBA" id="ARBA00022679"/>
    </source>
</evidence>
<dbReference type="CDD" id="cd00082">
    <property type="entry name" value="HisKA"/>
    <property type="match status" value="1"/>
</dbReference>
<proteinExistence type="predicted"/>
<reference evidence="10" key="1">
    <citation type="submission" date="2019-11" db="EMBL/GenBank/DDBJ databases">
        <authorList>
            <person name="Feng L."/>
        </authorList>
    </citation>
    <scope>NUCLEOTIDE SEQUENCE</scope>
    <source>
        <strain evidence="10">ChathewayiLFYP18</strain>
    </source>
</reference>
<dbReference type="GO" id="GO:0005886">
    <property type="term" value="C:plasma membrane"/>
    <property type="evidence" value="ECO:0007669"/>
    <property type="project" value="TreeGrafter"/>
</dbReference>
<keyword evidence="8" id="KW-0472">Membrane</keyword>
<dbReference type="InterPro" id="IPR003661">
    <property type="entry name" value="HisK_dim/P_dom"/>
</dbReference>
<dbReference type="FunFam" id="3.30.565.10:FF:000006">
    <property type="entry name" value="Sensor histidine kinase WalK"/>
    <property type="match status" value="1"/>
</dbReference>
<dbReference type="Pfam" id="PF00512">
    <property type="entry name" value="HisKA"/>
    <property type="match status" value="1"/>
</dbReference>
<dbReference type="InterPro" id="IPR050351">
    <property type="entry name" value="BphY/WalK/GraS-like"/>
</dbReference>
<dbReference type="SMART" id="SM00387">
    <property type="entry name" value="HATPase_c"/>
    <property type="match status" value="1"/>
</dbReference>
<dbReference type="PANTHER" id="PTHR45453">
    <property type="entry name" value="PHOSPHATE REGULON SENSOR PROTEIN PHOR"/>
    <property type="match status" value="1"/>
</dbReference>
<dbReference type="GO" id="GO:0004721">
    <property type="term" value="F:phosphoprotein phosphatase activity"/>
    <property type="evidence" value="ECO:0007669"/>
    <property type="project" value="TreeGrafter"/>
</dbReference>
<evidence type="ECO:0000313" key="10">
    <source>
        <dbReference type="EMBL" id="VYU83324.1"/>
    </source>
</evidence>
<protein>
    <recommendedName>
        <fullName evidence="3">histidine kinase</fullName>
        <ecNumber evidence="3">2.7.13.3</ecNumber>
    </recommendedName>
</protein>
<evidence type="ECO:0000256" key="7">
    <source>
        <dbReference type="ARBA" id="ARBA00023012"/>
    </source>
</evidence>
<comment type="subcellular location">
    <subcellularLocation>
        <location evidence="2">Membrane</location>
    </subcellularLocation>
</comment>
<evidence type="ECO:0000256" key="4">
    <source>
        <dbReference type="ARBA" id="ARBA00022553"/>
    </source>
</evidence>
<accession>A0A6N3I211</accession>